<dbReference type="SMART" id="SM00105">
    <property type="entry name" value="ArfGap"/>
    <property type="match status" value="1"/>
</dbReference>
<dbReference type="AlphaFoldDB" id="A0A7S1ZAN5"/>
<reference evidence="8" key="1">
    <citation type="submission" date="2021-01" db="EMBL/GenBank/DDBJ databases">
        <authorList>
            <person name="Corre E."/>
            <person name="Pelletier E."/>
            <person name="Niang G."/>
            <person name="Scheremetjew M."/>
            <person name="Finn R."/>
            <person name="Kale V."/>
            <person name="Holt S."/>
            <person name="Cochrane G."/>
            <person name="Meng A."/>
            <person name="Brown T."/>
            <person name="Cohen L."/>
        </authorList>
    </citation>
    <scope>NUCLEOTIDE SEQUENCE</scope>
    <source>
        <strain evidence="8">Pop2</strain>
    </source>
</reference>
<evidence type="ECO:0000256" key="1">
    <source>
        <dbReference type="ARBA" id="ARBA00022468"/>
    </source>
</evidence>
<dbReference type="Gene3D" id="1.10.220.150">
    <property type="entry name" value="Arf GTPase activating protein"/>
    <property type="match status" value="1"/>
</dbReference>
<dbReference type="GO" id="GO:0048205">
    <property type="term" value="P:COPI coating of Golgi vesicle"/>
    <property type="evidence" value="ECO:0007669"/>
    <property type="project" value="TreeGrafter"/>
</dbReference>
<dbReference type="PROSITE" id="PS50115">
    <property type="entry name" value="ARFGAP"/>
    <property type="match status" value="1"/>
</dbReference>
<evidence type="ECO:0000256" key="2">
    <source>
        <dbReference type="ARBA" id="ARBA00022723"/>
    </source>
</evidence>
<evidence type="ECO:0000256" key="5">
    <source>
        <dbReference type="PROSITE-ProRule" id="PRU00288"/>
    </source>
</evidence>
<proteinExistence type="predicted"/>
<evidence type="ECO:0000256" key="6">
    <source>
        <dbReference type="SAM" id="MobiDB-lite"/>
    </source>
</evidence>
<sequence length="177" mass="20166">MAATELEKEKQFSWFPPACYQLLTSIQGNSQCVDCGDCDPQWASVTYGTLLCLRCSGRHRSMGVKVSFVRSIHMDSWTPSQILSMLEGGNAQLSSFFERHELSHSKCQAFVQRQKENNNGEYIKDLTSVRYETNAARFYRNMLTKHVNLLKNSGPYKGREESRKKAISVQRQRATAA</sequence>
<name>A0A7S1ZAN5_9STRA</name>
<gene>
    <name evidence="8" type="ORF">DBRI1063_LOCUS12757</name>
</gene>
<evidence type="ECO:0000259" key="7">
    <source>
        <dbReference type="PROSITE" id="PS50115"/>
    </source>
</evidence>
<dbReference type="InterPro" id="IPR037278">
    <property type="entry name" value="ARFGAP/RecO"/>
</dbReference>
<dbReference type="GO" id="GO:0008270">
    <property type="term" value="F:zinc ion binding"/>
    <property type="evidence" value="ECO:0007669"/>
    <property type="project" value="UniProtKB-KW"/>
</dbReference>
<feature type="region of interest" description="Disordered" evidence="6">
    <location>
        <begin position="154"/>
        <end position="177"/>
    </location>
</feature>
<evidence type="ECO:0000256" key="4">
    <source>
        <dbReference type="ARBA" id="ARBA00022833"/>
    </source>
</evidence>
<keyword evidence="2" id="KW-0479">Metal-binding</keyword>
<dbReference type="Pfam" id="PF01412">
    <property type="entry name" value="ArfGap"/>
    <property type="match status" value="1"/>
</dbReference>
<evidence type="ECO:0000256" key="3">
    <source>
        <dbReference type="ARBA" id="ARBA00022771"/>
    </source>
</evidence>
<evidence type="ECO:0000313" key="8">
    <source>
        <dbReference type="EMBL" id="CAD9333347.1"/>
    </source>
</evidence>
<protein>
    <recommendedName>
        <fullName evidence="7">Arf-GAP domain-containing protein</fullName>
    </recommendedName>
</protein>
<dbReference type="EMBL" id="HBGN01020019">
    <property type="protein sequence ID" value="CAD9333347.1"/>
    <property type="molecule type" value="Transcribed_RNA"/>
</dbReference>
<dbReference type="PANTHER" id="PTHR45686">
    <property type="entry name" value="ADP-RIBOSYLATION FACTOR GTPASE ACTIVATING PROTEIN 3, ISOFORM H-RELATED"/>
    <property type="match status" value="1"/>
</dbReference>
<dbReference type="InterPro" id="IPR001164">
    <property type="entry name" value="ArfGAP_dom"/>
</dbReference>
<dbReference type="PRINTS" id="PR00405">
    <property type="entry name" value="REVINTRACTNG"/>
</dbReference>
<dbReference type="GO" id="GO:0000139">
    <property type="term" value="C:Golgi membrane"/>
    <property type="evidence" value="ECO:0007669"/>
    <property type="project" value="GOC"/>
</dbReference>
<keyword evidence="3 5" id="KW-0863">Zinc-finger</keyword>
<dbReference type="PANTHER" id="PTHR45686:SF4">
    <property type="entry name" value="ADP-RIBOSYLATION FACTOR GTPASE ACTIVATING PROTEIN 3, ISOFORM H"/>
    <property type="match status" value="1"/>
</dbReference>
<feature type="domain" description="Arf-GAP" evidence="7">
    <location>
        <begin position="17"/>
        <end position="100"/>
    </location>
</feature>
<dbReference type="InterPro" id="IPR038508">
    <property type="entry name" value="ArfGAP_dom_sf"/>
</dbReference>
<organism evidence="8">
    <name type="scientific">Ditylum brightwellii</name>
    <dbReference type="NCBI Taxonomy" id="49249"/>
    <lineage>
        <taxon>Eukaryota</taxon>
        <taxon>Sar</taxon>
        <taxon>Stramenopiles</taxon>
        <taxon>Ochrophyta</taxon>
        <taxon>Bacillariophyta</taxon>
        <taxon>Mediophyceae</taxon>
        <taxon>Lithodesmiophycidae</taxon>
        <taxon>Lithodesmiales</taxon>
        <taxon>Lithodesmiaceae</taxon>
        <taxon>Ditylum</taxon>
    </lineage>
</organism>
<keyword evidence="4" id="KW-0862">Zinc</keyword>
<dbReference type="GO" id="GO:0005096">
    <property type="term" value="F:GTPase activator activity"/>
    <property type="evidence" value="ECO:0007669"/>
    <property type="project" value="UniProtKB-KW"/>
</dbReference>
<accession>A0A7S1ZAN5</accession>
<dbReference type="SUPFAM" id="SSF57863">
    <property type="entry name" value="ArfGap/RecO-like zinc finger"/>
    <property type="match status" value="1"/>
</dbReference>
<keyword evidence="1" id="KW-0343">GTPase activation</keyword>